<dbReference type="GeneID" id="24877950"/>
<feature type="region of interest" description="Disordered" evidence="1">
    <location>
        <begin position="1"/>
        <end position="22"/>
    </location>
</feature>
<evidence type="ECO:0000313" key="2">
    <source>
        <dbReference type="EMBL" id="AKB68252.1"/>
    </source>
</evidence>
<accession>A0A0E3RMN5</accession>
<reference evidence="2 3" key="1">
    <citation type="submission" date="2014-07" db="EMBL/GenBank/DDBJ databases">
        <title>Methanogenic archaea and the global carbon cycle.</title>
        <authorList>
            <person name="Henriksen J.R."/>
            <person name="Luke J."/>
            <person name="Reinhart S."/>
            <person name="Benedict M.N."/>
            <person name="Youngblut N.D."/>
            <person name="Metcalf M.E."/>
            <person name="Whitaker R.J."/>
            <person name="Metcalf W.W."/>
        </authorList>
    </citation>
    <scope>NUCLEOTIDE SEQUENCE [LARGE SCALE GENOMIC DNA]</scope>
    <source>
        <strain evidence="2 3">LYC</strain>
    </source>
</reference>
<evidence type="ECO:0000313" key="3">
    <source>
        <dbReference type="Proteomes" id="UP000033063"/>
    </source>
</evidence>
<dbReference type="RefSeq" id="WP_048040573.1">
    <property type="nucleotide sequence ID" value="NZ_CP009513.1"/>
</dbReference>
<sequence length="253" mass="28474">MADNKSKVDFSELAEKPEEKKDTGSHFTIDTFIESIKKVEKVVGISDLERPVWKIHMEVCAEKAVIATENKKLVMGPVDLNAAVFGAFGIFLPYELLKKQEKGESNKWLVFISLLSQIAETVNPEDRTEWLETDVLIENIAGFEIIDDKDIWADATKKQNSLLRQENKGIVYLCLKTSDMAALVKTLKLSTDLGTLGRVMDSRDIKRKGNPSIRIGNRQKQKAWWIKESEILENQAVPSGVYSNQGVPEEGGY</sequence>
<organism evidence="2 3">
    <name type="scientific">Methanosarcina mazei LYC</name>
    <dbReference type="NCBI Taxonomy" id="1434114"/>
    <lineage>
        <taxon>Archaea</taxon>
        <taxon>Methanobacteriati</taxon>
        <taxon>Methanobacteriota</taxon>
        <taxon>Stenosarchaea group</taxon>
        <taxon>Methanomicrobia</taxon>
        <taxon>Methanosarcinales</taxon>
        <taxon>Methanosarcinaceae</taxon>
        <taxon>Methanosarcina</taxon>
    </lineage>
</organism>
<dbReference type="Proteomes" id="UP000033063">
    <property type="component" value="Chromosome"/>
</dbReference>
<evidence type="ECO:0000256" key="1">
    <source>
        <dbReference type="SAM" id="MobiDB-lite"/>
    </source>
</evidence>
<gene>
    <name evidence="2" type="ORF">MSMAL_1709</name>
</gene>
<dbReference type="EMBL" id="CP009513">
    <property type="protein sequence ID" value="AKB68252.1"/>
    <property type="molecule type" value="Genomic_DNA"/>
</dbReference>
<proteinExistence type="predicted"/>
<protein>
    <submittedName>
        <fullName evidence="2">Uncharacterized protein</fullName>
    </submittedName>
</protein>
<name>A0A0E3RMN5_METMZ</name>
<dbReference type="PATRIC" id="fig|1434114.4.peg.2160"/>
<dbReference type="HOGENOM" id="CLU_1105216_0_0_2"/>
<dbReference type="AlphaFoldDB" id="A0A0E3RMN5"/>